<keyword evidence="8" id="KW-0677">Repeat</keyword>
<evidence type="ECO:0000313" key="13">
    <source>
        <dbReference type="Proteomes" id="UP000886520"/>
    </source>
</evidence>
<dbReference type="Pfam" id="PF08263">
    <property type="entry name" value="LRRNT_2"/>
    <property type="match status" value="1"/>
</dbReference>
<dbReference type="InterPro" id="IPR001611">
    <property type="entry name" value="Leu-rich_rpt"/>
</dbReference>
<evidence type="ECO:0000256" key="6">
    <source>
        <dbReference type="ARBA" id="ARBA00022692"/>
    </source>
</evidence>
<evidence type="ECO:0000256" key="1">
    <source>
        <dbReference type="ARBA" id="ARBA00004236"/>
    </source>
</evidence>
<dbReference type="EMBL" id="JABFUD020000015">
    <property type="protein sequence ID" value="KAI5069192.1"/>
    <property type="molecule type" value="Genomic_DNA"/>
</dbReference>
<dbReference type="PANTHER" id="PTHR27008">
    <property type="entry name" value="OS04G0122200 PROTEIN"/>
    <property type="match status" value="1"/>
</dbReference>
<evidence type="ECO:0000259" key="11">
    <source>
        <dbReference type="Pfam" id="PF08263"/>
    </source>
</evidence>
<evidence type="ECO:0000256" key="10">
    <source>
        <dbReference type="ARBA" id="ARBA00023136"/>
    </source>
</evidence>
<comment type="similarity">
    <text evidence="3">Belongs to the RLP family.</text>
</comment>
<organism evidence="12 13">
    <name type="scientific">Adiantum capillus-veneris</name>
    <name type="common">Maidenhair fern</name>
    <dbReference type="NCBI Taxonomy" id="13818"/>
    <lineage>
        <taxon>Eukaryota</taxon>
        <taxon>Viridiplantae</taxon>
        <taxon>Streptophyta</taxon>
        <taxon>Embryophyta</taxon>
        <taxon>Tracheophyta</taxon>
        <taxon>Polypodiopsida</taxon>
        <taxon>Polypodiidae</taxon>
        <taxon>Polypodiales</taxon>
        <taxon>Pteridineae</taxon>
        <taxon>Pteridaceae</taxon>
        <taxon>Vittarioideae</taxon>
        <taxon>Adiantum</taxon>
    </lineage>
</organism>
<dbReference type="PROSITE" id="PS51450">
    <property type="entry name" value="LRR"/>
    <property type="match status" value="2"/>
</dbReference>
<keyword evidence="5" id="KW-0433">Leucine-rich repeat</keyword>
<dbReference type="OrthoDB" id="676979at2759"/>
<evidence type="ECO:0000256" key="2">
    <source>
        <dbReference type="ARBA" id="ARBA00004479"/>
    </source>
</evidence>
<evidence type="ECO:0000256" key="5">
    <source>
        <dbReference type="ARBA" id="ARBA00022614"/>
    </source>
</evidence>
<dbReference type="FunFam" id="3.80.10.10:FF:000213">
    <property type="entry name" value="Tyrosine-sulfated glycopeptide receptor 1"/>
    <property type="match status" value="1"/>
</dbReference>
<evidence type="ECO:0000256" key="7">
    <source>
        <dbReference type="ARBA" id="ARBA00022729"/>
    </source>
</evidence>
<keyword evidence="6" id="KW-0812">Transmembrane</keyword>
<dbReference type="FunFam" id="3.80.10.10:FF:000400">
    <property type="entry name" value="Nuclear pore complex protein NUP107"/>
    <property type="match status" value="1"/>
</dbReference>
<dbReference type="InterPro" id="IPR003591">
    <property type="entry name" value="Leu-rich_rpt_typical-subtyp"/>
</dbReference>
<dbReference type="InterPro" id="IPR051809">
    <property type="entry name" value="Plant_receptor-like_S/T_kinase"/>
</dbReference>
<dbReference type="Pfam" id="PF13855">
    <property type="entry name" value="LRR_8"/>
    <property type="match status" value="1"/>
</dbReference>
<proteinExistence type="inferred from homology"/>
<keyword evidence="7" id="KW-0732">Signal</keyword>
<comment type="caution">
    <text evidence="12">The sequence shown here is derived from an EMBL/GenBank/DDBJ whole genome shotgun (WGS) entry which is preliminary data.</text>
</comment>
<accession>A0A9D4UKJ4</accession>
<keyword evidence="9" id="KW-1133">Transmembrane helix</keyword>
<dbReference type="InterPro" id="IPR032675">
    <property type="entry name" value="LRR_dom_sf"/>
</dbReference>
<evidence type="ECO:0000313" key="12">
    <source>
        <dbReference type="EMBL" id="KAI5069192.1"/>
    </source>
</evidence>
<dbReference type="SUPFAM" id="SSF52058">
    <property type="entry name" value="L domain-like"/>
    <property type="match status" value="1"/>
</dbReference>
<dbReference type="Pfam" id="PF00560">
    <property type="entry name" value="LRR_1"/>
    <property type="match status" value="3"/>
</dbReference>
<dbReference type="GO" id="GO:0005886">
    <property type="term" value="C:plasma membrane"/>
    <property type="evidence" value="ECO:0007669"/>
    <property type="project" value="UniProtKB-SubCell"/>
</dbReference>
<keyword evidence="4" id="KW-1003">Cell membrane</keyword>
<evidence type="ECO:0000256" key="4">
    <source>
        <dbReference type="ARBA" id="ARBA00022475"/>
    </source>
</evidence>
<evidence type="ECO:0000256" key="8">
    <source>
        <dbReference type="ARBA" id="ARBA00022737"/>
    </source>
</evidence>
<name>A0A9D4UKJ4_ADICA</name>
<dbReference type="AlphaFoldDB" id="A0A9D4UKJ4"/>
<feature type="domain" description="Leucine-rich repeat-containing N-terminal plant-type" evidence="11">
    <location>
        <begin position="14"/>
        <end position="34"/>
    </location>
</feature>
<gene>
    <name evidence="12" type="ORF">GOP47_0015493</name>
</gene>
<dbReference type="SMART" id="SM00369">
    <property type="entry name" value="LRR_TYP"/>
    <property type="match status" value="6"/>
</dbReference>
<evidence type="ECO:0000256" key="3">
    <source>
        <dbReference type="ARBA" id="ARBA00009592"/>
    </source>
</evidence>
<sequence length="410" mass="44498">MAMVKEMTERSFSVRSWDATSTMSCCEWVGITCDDSFPARVVSLSLHIAGSLPQALANISSLQILDLSYNGLSGHIPNELTSLSRLQQLDLSNNHLSEILSQGRAIGNLVNLQRLMLGSNSFMGPLPANLSACAKLKVFSTYNNSFQGSLDLIQFNKLPLLEILDLSSNFFHGSIPLSLAECAALQGLNMARNNLIGAVPIELSSLKNLSALSISSNNLNGGMRSLFGSKQLVSIILSKNNFDETLPESVEGQGLSNLQVLALGLLRLRGPIPEWLKNCTRLQVLDLSWNHLEGPIPIWLGLLPHLFSLDLSSNSFSGYVPVELFGLPTLMHGDKNLTGLQVVNNLAIKHKEISPVLQYTQVSAFPPTIYLSHNQLQGPIPSQVGALAVLFNMDLSFNNFSGSIPETMAS</sequence>
<keyword evidence="13" id="KW-1185">Reference proteome</keyword>
<comment type="subcellular location">
    <subcellularLocation>
        <location evidence="1">Cell membrane</location>
    </subcellularLocation>
    <subcellularLocation>
        <location evidence="2">Membrane</location>
        <topology evidence="2">Single-pass type I membrane protein</topology>
    </subcellularLocation>
</comment>
<dbReference type="PRINTS" id="PR00019">
    <property type="entry name" value="LEURICHRPT"/>
</dbReference>
<reference evidence="12" key="1">
    <citation type="submission" date="2021-01" db="EMBL/GenBank/DDBJ databases">
        <title>Adiantum capillus-veneris genome.</title>
        <authorList>
            <person name="Fang Y."/>
            <person name="Liao Q."/>
        </authorList>
    </citation>
    <scope>NUCLEOTIDE SEQUENCE</scope>
    <source>
        <strain evidence="12">H3</strain>
        <tissue evidence="12">Leaf</tissue>
    </source>
</reference>
<evidence type="ECO:0000256" key="9">
    <source>
        <dbReference type="ARBA" id="ARBA00022989"/>
    </source>
</evidence>
<keyword evidence="10" id="KW-0472">Membrane</keyword>
<protein>
    <recommendedName>
        <fullName evidence="11">Leucine-rich repeat-containing N-terminal plant-type domain-containing protein</fullName>
    </recommendedName>
</protein>
<dbReference type="Proteomes" id="UP000886520">
    <property type="component" value="Chromosome 15"/>
</dbReference>
<dbReference type="Gene3D" id="3.80.10.10">
    <property type="entry name" value="Ribonuclease Inhibitor"/>
    <property type="match status" value="3"/>
</dbReference>
<dbReference type="InterPro" id="IPR013210">
    <property type="entry name" value="LRR_N_plant-typ"/>
</dbReference>
<dbReference type="PANTHER" id="PTHR27008:SF610">
    <property type="entry name" value="SERINE-THREONINE_TYROSINE-PROTEIN KINASE CATALYTIC DOMAIN-CONTAINING PROTEIN"/>
    <property type="match status" value="1"/>
</dbReference>